<protein>
    <recommendedName>
        <fullName evidence="4">Apple domain-containing protein</fullName>
    </recommendedName>
</protein>
<proteinExistence type="predicted"/>
<organism evidence="2 3">
    <name type="scientific">Saprolegnia diclina (strain VS20)</name>
    <dbReference type="NCBI Taxonomy" id="1156394"/>
    <lineage>
        <taxon>Eukaryota</taxon>
        <taxon>Sar</taxon>
        <taxon>Stramenopiles</taxon>
        <taxon>Oomycota</taxon>
        <taxon>Saprolegniomycetes</taxon>
        <taxon>Saprolegniales</taxon>
        <taxon>Saprolegniaceae</taxon>
        <taxon>Saprolegnia</taxon>
    </lineage>
</organism>
<keyword evidence="1" id="KW-0812">Transmembrane</keyword>
<keyword evidence="3" id="KW-1185">Reference proteome</keyword>
<name>T0R7V5_SAPDV</name>
<evidence type="ECO:0000313" key="2">
    <source>
        <dbReference type="EMBL" id="EQC42545.1"/>
    </source>
</evidence>
<accession>T0R7V5</accession>
<dbReference type="InParanoid" id="T0R7V5"/>
<gene>
    <name evidence="2" type="ORF">SDRG_00275</name>
</gene>
<dbReference type="RefSeq" id="XP_008603968.1">
    <property type="nucleotide sequence ID" value="XM_008605746.1"/>
</dbReference>
<feature type="transmembrane region" description="Helical" evidence="1">
    <location>
        <begin position="79"/>
        <end position="101"/>
    </location>
</feature>
<sequence>MHGHTGTASTVPRSVRPFFRAACTVMRRDDGFSEEPYHGLLRSTAFAFTELRDPSMTASLDAKPVAPTGRWPPSKRCTLILVAVVVCLSASIATVVCALTTPRYYAVTETDVSYDGHNASVVAPMTLDGCASLCTRLGTACQVYVWCNSSSNATCIIKDSVGVRRALPGAVATRRWPTSLRRSPRAILFGTSEGPYPLPTVAYSYVRGALWLDETNAATDTWPQHTFTHVESIGECAQLATTVDQPLFSYITTTRLCSVFEYDAANQSTRQSYMRMKDGRDVLFETIPAAFRIATAALAPTLSECATACATNPFGCVGYHLERDGRCHFVAPTAQRAKSSIAGWVHAPLRHHVTDDHRRYVTMRGYRLSAPPAVVVPAASLEACAVATARANASVFAYTASTGSCEVVPLQPSTAILALRDYPKVPAQFLDAGLPLDTITSVSVDSAAACAVHALCVISRNECVATSFEPSTRRCSLLKATRSLDPVTTIGWLPPVALPTAMNSVTKAAFFVTAHQDDHELFMSGPFLSSLGERSTKTVSVYLTAGDLYTMLKWPARERATLMGTQAAVEYHGLYHPVAVTTNETIRTHVVTKVVIGNGVHYCLRLPESGSHHFLNASLANTSRLWLSPVDKQDEYYSSYADVRAVVQTIVEREAAGMTELAFHTSEPLPSKAAVPDHTLHRLSGELTLAIVSSHVNWSTCAHMQFYYGYQKWEDAADLDPTTAAFQRHMWMREFAGVMNLKNTTNGWDFHVKQLGRLYISRSILPTTASCI</sequence>
<dbReference type="OrthoDB" id="77235at2759"/>
<keyword evidence="1" id="KW-0472">Membrane</keyword>
<evidence type="ECO:0000256" key="1">
    <source>
        <dbReference type="SAM" id="Phobius"/>
    </source>
</evidence>
<dbReference type="EMBL" id="JH767132">
    <property type="protein sequence ID" value="EQC42545.1"/>
    <property type="molecule type" value="Genomic_DNA"/>
</dbReference>
<reference evidence="2 3" key="1">
    <citation type="submission" date="2012-04" db="EMBL/GenBank/DDBJ databases">
        <title>The Genome Sequence of Saprolegnia declina VS20.</title>
        <authorList>
            <consortium name="The Broad Institute Genome Sequencing Platform"/>
            <person name="Russ C."/>
            <person name="Nusbaum C."/>
            <person name="Tyler B."/>
            <person name="van West P."/>
            <person name="Dieguez-Uribeondo J."/>
            <person name="de Bruijn I."/>
            <person name="Tripathy S."/>
            <person name="Jiang R."/>
            <person name="Young S.K."/>
            <person name="Zeng Q."/>
            <person name="Gargeya S."/>
            <person name="Fitzgerald M."/>
            <person name="Haas B."/>
            <person name="Abouelleil A."/>
            <person name="Alvarado L."/>
            <person name="Arachchi H.M."/>
            <person name="Berlin A."/>
            <person name="Chapman S.B."/>
            <person name="Goldberg J."/>
            <person name="Griggs A."/>
            <person name="Gujja S."/>
            <person name="Hansen M."/>
            <person name="Howarth C."/>
            <person name="Imamovic A."/>
            <person name="Larimer J."/>
            <person name="McCowen C."/>
            <person name="Montmayeur A."/>
            <person name="Murphy C."/>
            <person name="Neiman D."/>
            <person name="Pearson M."/>
            <person name="Priest M."/>
            <person name="Roberts A."/>
            <person name="Saif S."/>
            <person name="Shea T."/>
            <person name="Sisk P."/>
            <person name="Sykes S."/>
            <person name="Wortman J."/>
            <person name="Nusbaum C."/>
            <person name="Birren B."/>
        </authorList>
    </citation>
    <scope>NUCLEOTIDE SEQUENCE [LARGE SCALE GENOMIC DNA]</scope>
    <source>
        <strain evidence="2 3">VS20</strain>
    </source>
</reference>
<dbReference type="GeneID" id="19941002"/>
<dbReference type="VEuPathDB" id="FungiDB:SDRG_00275"/>
<evidence type="ECO:0000313" key="3">
    <source>
        <dbReference type="Proteomes" id="UP000030762"/>
    </source>
</evidence>
<evidence type="ECO:0008006" key="4">
    <source>
        <dbReference type="Google" id="ProtNLM"/>
    </source>
</evidence>
<dbReference type="Proteomes" id="UP000030762">
    <property type="component" value="Unassembled WGS sequence"/>
</dbReference>
<keyword evidence="1" id="KW-1133">Transmembrane helix</keyword>
<dbReference type="AlphaFoldDB" id="T0R7V5"/>
<dbReference type="OMA" id="AFHTSEP"/>